<protein>
    <recommendedName>
        <fullName evidence="11">Transmembrane protein 208</fullName>
    </recommendedName>
</protein>
<evidence type="ECO:0000313" key="8">
    <source>
        <dbReference type="EMBL" id="EKX50722.1"/>
    </source>
</evidence>
<evidence type="ECO:0000256" key="2">
    <source>
        <dbReference type="ARBA" id="ARBA00009950"/>
    </source>
</evidence>
<keyword evidence="10" id="KW-1185">Reference proteome</keyword>
<evidence type="ECO:0008006" key="11">
    <source>
        <dbReference type="Google" id="ProtNLM"/>
    </source>
</evidence>
<dbReference type="GO" id="GO:0005773">
    <property type="term" value="C:vacuole"/>
    <property type="evidence" value="ECO:0007669"/>
    <property type="project" value="GOC"/>
</dbReference>
<dbReference type="GeneID" id="17307521"/>
<dbReference type="PANTHER" id="PTHR13505">
    <property type="entry name" value="TRANSMEMBRANE PROTEIN 208"/>
    <property type="match status" value="1"/>
</dbReference>
<dbReference type="OrthoDB" id="10012212at2759"/>
<dbReference type="STRING" id="905079.L1JQI9"/>
<feature type="transmembrane region" description="Helical" evidence="7">
    <location>
        <begin position="106"/>
        <end position="130"/>
    </location>
</feature>
<sequence length="176" mass="20242">MFEWCSSEWAETRSAKGSMANQSAKKADQRTKDFRQYHGLAIVGLAVLYALIKFLIFSATWQRMHTVLFAVSVVMQYACYSWIFSHLESGGRLDDKGGIVEKCRDVLYLSMIAMTLSLVSDYAWLLYSIFPLYLVWKVLTWIGSSVFGSKEEEPVEYQLSKTQQKKMKRAEKFGRG</sequence>
<dbReference type="GO" id="GO:0005789">
    <property type="term" value="C:endoplasmic reticulum membrane"/>
    <property type="evidence" value="ECO:0007669"/>
    <property type="project" value="UniProtKB-SubCell"/>
</dbReference>
<evidence type="ECO:0000256" key="4">
    <source>
        <dbReference type="ARBA" id="ARBA00022824"/>
    </source>
</evidence>
<dbReference type="EMBL" id="JH992977">
    <property type="protein sequence ID" value="EKX50722.1"/>
    <property type="molecule type" value="Genomic_DNA"/>
</dbReference>
<evidence type="ECO:0000256" key="5">
    <source>
        <dbReference type="ARBA" id="ARBA00022989"/>
    </source>
</evidence>
<dbReference type="Proteomes" id="UP000011087">
    <property type="component" value="Unassembled WGS sequence"/>
</dbReference>
<evidence type="ECO:0000313" key="9">
    <source>
        <dbReference type="EnsemblProtists" id="EKX50722"/>
    </source>
</evidence>
<keyword evidence="3 7" id="KW-0812">Transmembrane</keyword>
<reference evidence="10" key="2">
    <citation type="submission" date="2012-11" db="EMBL/GenBank/DDBJ databases">
        <authorList>
            <person name="Kuo A."/>
            <person name="Curtis B.A."/>
            <person name="Tanifuji G."/>
            <person name="Burki F."/>
            <person name="Gruber A."/>
            <person name="Irimia M."/>
            <person name="Maruyama S."/>
            <person name="Arias M.C."/>
            <person name="Ball S.G."/>
            <person name="Gile G.H."/>
            <person name="Hirakawa Y."/>
            <person name="Hopkins J.F."/>
            <person name="Rensing S.A."/>
            <person name="Schmutz J."/>
            <person name="Symeonidi A."/>
            <person name="Elias M."/>
            <person name="Eveleigh R.J."/>
            <person name="Herman E.K."/>
            <person name="Klute M.J."/>
            <person name="Nakayama T."/>
            <person name="Obornik M."/>
            <person name="Reyes-Prieto A."/>
            <person name="Armbrust E.V."/>
            <person name="Aves S.J."/>
            <person name="Beiko R.G."/>
            <person name="Coutinho P."/>
            <person name="Dacks J.B."/>
            <person name="Durnford D.G."/>
            <person name="Fast N.M."/>
            <person name="Green B.R."/>
            <person name="Grisdale C."/>
            <person name="Hempe F."/>
            <person name="Henrissat B."/>
            <person name="Hoppner M.P."/>
            <person name="Ishida K.-I."/>
            <person name="Kim E."/>
            <person name="Koreny L."/>
            <person name="Kroth P.G."/>
            <person name="Liu Y."/>
            <person name="Malik S.-B."/>
            <person name="Maier U.G."/>
            <person name="McRose D."/>
            <person name="Mock T."/>
            <person name="Neilson J.A."/>
            <person name="Onodera N.T."/>
            <person name="Poole A.M."/>
            <person name="Pritham E.J."/>
            <person name="Richards T.A."/>
            <person name="Rocap G."/>
            <person name="Roy S.W."/>
            <person name="Sarai C."/>
            <person name="Schaack S."/>
            <person name="Shirato S."/>
            <person name="Slamovits C.H."/>
            <person name="Spencer D.F."/>
            <person name="Suzuki S."/>
            <person name="Worden A.Z."/>
            <person name="Zauner S."/>
            <person name="Barry K."/>
            <person name="Bell C."/>
            <person name="Bharti A.K."/>
            <person name="Crow J.A."/>
            <person name="Grimwood J."/>
            <person name="Kramer R."/>
            <person name="Lindquist E."/>
            <person name="Lucas S."/>
            <person name="Salamov A."/>
            <person name="McFadden G.I."/>
            <person name="Lane C.E."/>
            <person name="Keeling P.J."/>
            <person name="Gray M.W."/>
            <person name="Grigoriev I.V."/>
            <person name="Archibald J.M."/>
        </authorList>
    </citation>
    <scope>NUCLEOTIDE SEQUENCE</scope>
    <source>
        <strain evidence="10">CCMP2712</strain>
    </source>
</reference>
<name>L1JQI9_GUITC</name>
<reference evidence="9" key="3">
    <citation type="submission" date="2015-06" db="UniProtKB">
        <authorList>
            <consortium name="EnsemblProtists"/>
        </authorList>
    </citation>
    <scope>IDENTIFICATION</scope>
</reference>
<dbReference type="KEGG" id="gtt:GUITHDRAFT_103313"/>
<dbReference type="RefSeq" id="XP_005837702.1">
    <property type="nucleotide sequence ID" value="XM_005837645.1"/>
</dbReference>
<dbReference type="HOGENOM" id="CLU_1528032_0_0_1"/>
<keyword evidence="4" id="KW-0256">Endoplasmic reticulum</keyword>
<dbReference type="OMA" id="STRLQQW"/>
<keyword evidence="5 7" id="KW-1133">Transmembrane helix</keyword>
<evidence type="ECO:0000256" key="1">
    <source>
        <dbReference type="ARBA" id="ARBA00004477"/>
    </source>
</evidence>
<dbReference type="AlphaFoldDB" id="L1JQI9"/>
<evidence type="ECO:0000256" key="3">
    <source>
        <dbReference type="ARBA" id="ARBA00022692"/>
    </source>
</evidence>
<dbReference type="InterPro" id="IPR008506">
    <property type="entry name" value="SND2/TMEM208"/>
</dbReference>
<proteinExistence type="inferred from homology"/>
<organism evidence="8">
    <name type="scientific">Guillardia theta (strain CCMP2712)</name>
    <name type="common">Cryptophyte</name>
    <dbReference type="NCBI Taxonomy" id="905079"/>
    <lineage>
        <taxon>Eukaryota</taxon>
        <taxon>Cryptophyceae</taxon>
        <taxon>Pyrenomonadales</taxon>
        <taxon>Geminigeraceae</taxon>
        <taxon>Guillardia</taxon>
    </lineage>
</organism>
<evidence type="ECO:0000313" key="10">
    <source>
        <dbReference type="Proteomes" id="UP000011087"/>
    </source>
</evidence>
<comment type="subcellular location">
    <subcellularLocation>
        <location evidence="1">Endoplasmic reticulum membrane</location>
        <topology evidence="1">Multi-pass membrane protein</topology>
    </subcellularLocation>
</comment>
<dbReference type="EnsemblProtists" id="EKX50722">
    <property type="protein sequence ID" value="EKX50722"/>
    <property type="gene ID" value="GUITHDRAFT_103313"/>
</dbReference>
<dbReference type="GO" id="GO:0006624">
    <property type="term" value="P:vacuolar protein processing"/>
    <property type="evidence" value="ECO:0007669"/>
    <property type="project" value="TreeGrafter"/>
</dbReference>
<keyword evidence="6 7" id="KW-0472">Membrane</keyword>
<feature type="transmembrane region" description="Helical" evidence="7">
    <location>
        <begin position="40"/>
        <end position="61"/>
    </location>
</feature>
<evidence type="ECO:0000256" key="7">
    <source>
        <dbReference type="SAM" id="Phobius"/>
    </source>
</evidence>
<reference evidence="8 10" key="1">
    <citation type="journal article" date="2012" name="Nature">
        <title>Algal genomes reveal evolutionary mosaicism and the fate of nucleomorphs.</title>
        <authorList>
            <consortium name="DOE Joint Genome Institute"/>
            <person name="Curtis B.A."/>
            <person name="Tanifuji G."/>
            <person name="Burki F."/>
            <person name="Gruber A."/>
            <person name="Irimia M."/>
            <person name="Maruyama S."/>
            <person name="Arias M.C."/>
            <person name="Ball S.G."/>
            <person name="Gile G.H."/>
            <person name="Hirakawa Y."/>
            <person name="Hopkins J.F."/>
            <person name="Kuo A."/>
            <person name="Rensing S.A."/>
            <person name="Schmutz J."/>
            <person name="Symeonidi A."/>
            <person name="Elias M."/>
            <person name="Eveleigh R.J."/>
            <person name="Herman E.K."/>
            <person name="Klute M.J."/>
            <person name="Nakayama T."/>
            <person name="Obornik M."/>
            <person name="Reyes-Prieto A."/>
            <person name="Armbrust E.V."/>
            <person name="Aves S.J."/>
            <person name="Beiko R.G."/>
            <person name="Coutinho P."/>
            <person name="Dacks J.B."/>
            <person name="Durnford D.G."/>
            <person name="Fast N.M."/>
            <person name="Green B.R."/>
            <person name="Grisdale C.J."/>
            <person name="Hempel F."/>
            <person name="Henrissat B."/>
            <person name="Hoppner M.P."/>
            <person name="Ishida K."/>
            <person name="Kim E."/>
            <person name="Koreny L."/>
            <person name="Kroth P.G."/>
            <person name="Liu Y."/>
            <person name="Malik S.B."/>
            <person name="Maier U.G."/>
            <person name="McRose D."/>
            <person name="Mock T."/>
            <person name="Neilson J.A."/>
            <person name="Onodera N.T."/>
            <person name="Poole A.M."/>
            <person name="Pritham E.J."/>
            <person name="Richards T.A."/>
            <person name="Rocap G."/>
            <person name="Roy S.W."/>
            <person name="Sarai C."/>
            <person name="Schaack S."/>
            <person name="Shirato S."/>
            <person name="Slamovits C.H."/>
            <person name="Spencer D.F."/>
            <person name="Suzuki S."/>
            <person name="Worden A.Z."/>
            <person name="Zauner S."/>
            <person name="Barry K."/>
            <person name="Bell C."/>
            <person name="Bharti A.K."/>
            <person name="Crow J.A."/>
            <person name="Grimwood J."/>
            <person name="Kramer R."/>
            <person name="Lindquist E."/>
            <person name="Lucas S."/>
            <person name="Salamov A."/>
            <person name="McFadden G.I."/>
            <person name="Lane C.E."/>
            <person name="Keeling P.J."/>
            <person name="Gray M.W."/>
            <person name="Grigoriev I.V."/>
            <person name="Archibald J.M."/>
        </authorList>
    </citation>
    <scope>NUCLEOTIDE SEQUENCE</scope>
    <source>
        <strain evidence="8 10">CCMP2712</strain>
    </source>
</reference>
<dbReference type="PaxDb" id="55529-EKX50722"/>
<gene>
    <name evidence="8" type="ORF">GUITHDRAFT_103313</name>
</gene>
<feature type="transmembrane region" description="Helical" evidence="7">
    <location>
        <begin position="67"/>
        <end position="85"/>
    </location>
</feature>
<comment type="similarity">
    <text evidence="2">Belongs to the TMEM208 family.</text>
</comment>
<dbReference type="PANTHER" id="PTHR13505:SF7">
    <property type="entry name" value="TRANSMEMBRANE PROTEIN 208"/>
    <property type="match status" value="1"/>
</dbReference>
<evidence type="ECO:0000256" key="6">
    <source>
        <dbReference type="ARBA" id="ARBA00023136"/>
    </source>
</evidence>
<dbReference type="Pfam" id="PF05620">
    <property type="entry name" value="TMEM208_SND2"/>
    <property type="match status" value="1"/>
</dbReference>
<accession>L1JQI9</accession>